<feature type="transmembrane region" description="Helical" evidence="14">
    <location>
        <begin position="165"/>
        <end position="184"/>
    </location>
</feature>
<evidence type="ECO:0000256" key="11">
    <source>
        <dbReference type="ARBA" id="ARBA00023136"/>
    </source>
</evidence>
<keyword evidence="12 14" id="KW-0407">Ion channel</keyword>
<dbReference type="Pfam" id="PF12796">
    <property type="entry name" value="Ank_2"/>
    <property type="match status" value="2"/>
</dbReference>
<evidence type="ECO:0000256" key="12">
    <source>
        <dbReference type="ARBA" id="ARBA00023303"/>
    </source>
</evidence>
<protein>
    <recommendedName>
        <fullName evidence="14">Potassium channel</fullName>
    </recommendedName>
</protein>
<dbReference type="InterPro" id="IPR021789">
    <property type="entry name" value="KHA_dom"/>
</dbReference>
<evidence type="ECO:0000256" key="5">
    <source>
        <dbReference type="ARBA" id="ARBA00022692"/>
    </source>
</evidence>
<keyword evidence="6 14" id="KW-0631">Potassium channel</keyword>
<dbReference type="EMBL" id="JACGWL010000005">
    <property type="protein sequence ID" value="KAK4401968.1"/>
    <property type="molecule type" value="Genomic_DNA"/>
</dbReference>
<dbReference type="AlphaFoldDB" id="A0AAE1WZ69"/>
<evidence type="ECO:0000313" key="18">
    <source>
        <dbReference type="EMBL" id="KAK4401968.1"/>
    </source>
</evidence>
<evidence type="ECO:0000256" key="2">
    <source>
        <dbReference type="ARBA" id="ARBA00007929"/>
    </source>
</evidence>
<dbReference type="PANTHER" id="PTHR45743:SF21">
    <property type="entry name" value="POTASSIUM CHANNEL AKT2_3"/>
    <property type="match status" value="1"/>
</dbReference>
<sequence>MEMKLGHENSRSSNKSSSRKEEMGKEEHDEEEEAAAANTSSSSSSDHEDLSFRNLSKLIVPPLGASASTTPNHSTGTLIISPMDSTYRCWETVMVVLVAYSAWVCPYEIAFLDSNPTTPLYAADIIVDLFFAVDIVLTFFVAYIDSTTQLLIHDSSKIAKRYLSTWFLMDVASTIPFELIAFLISGKHQAGVSYSVLGMLRFWRLRRVKTFFTRIEKDIRFSYFWVRCARLLFVTLLQVHCAACLAYLLAIQYPNEGNTWIGSAIPNFKETSLLIRYISALYWSITTMTTVGYGDIHAVNALEMGFIIFYMLFNLGLTAYIIGNMTNLVVEGTRRTMEFRNSIEAASNFVSRNRLPPRLKEQILAYMCLRFKAESLNQQQLIEQLPKTICKSIQQHLFLPTVKKVYLFKGVSMEILMLLVADMKAEYIPPREDVIIQNEAPDDIYIIVSGEVEMIDCEMEKENVVWALSTGDMFGEVGAFCSMPQSFTYRTKTLSQLLRLKTSSLMEAMKTRQEDNVTMLKNFLQHHKKLKDLRLGDLFLEGGEEDGDPNMSINLLSVAGTGNAAFLNELLKAGLDPDVGDSKGRTPLHIAASNGHEDCVVVLLKHACSLHLRDFNGNTALWDAIAAKHHSVFKILYHWASISDPYVAGDLLCMAARKNDLTVMKELLKHGLYVDSKDRHGLTAIQVATDENHMDMVKFLLMNGSEVNEIVKNKISSVNLNEMLQKREVGHRIAMPDTLNENALGVNRNGQQSNGESTKGLVLSRVSIYKGHPTNRRESRCSEPGRLIRLPSSLAELKGIAGQKFGFDATNALLTNEEGAEIDSIEVIRDNDKLFIIENPDSIIEMCYGDQNSDQYDNGTQRKTMEACHVLKSGVSSMENYYSSGANILSLLDDLRVLNAQVSRQVIRAINGCQREMIALQEENKSIAETRVQNLCLRFDDNVLAESKFNKYNGFRGVLYAMRKVSTLLLVILLSGLVYFWPGTSFCQGGYEGDSLSGSAFMVSSATLHQRVVNAMSRLECQPGILLHELQQARTAMDELRTDMESTMEYETEIDIHDKVENLKSCFGVLQCGAESIIGQLDDFFDEIVEGRKKLLDMCSHR</sequence>
<dbReference type="Pfam" id="PF00520">
    <property type="entry name" value="Ion_trans"/>
    <property type="match status" value="1"/>
</dbReference>
<dbReference type="Proteomes" id="UP001289374">
    <property type="component" value="Unassembled WGS sequence"/>
</dbReference>
<evidence type="ECO:0000259" key="16">
    <source>
        <dbReference type="PROSITE" id="PS50042"/>
    </source>
</evidence>
<feature type="transmembrane region" description="Helical" evidence="14">
    <location>
        <begin position="306"/>
        <end position="330"/>
    </location>
</feature>
<dbReference type="InterPro" id="IPR002110">
    <property type="entry name" value="Ankyrin_rpt"/>
</dbReference>
<evidence type="ECO:0000256" key="7">
    <source>
        <dbReference type="ARBA" id="ARBA00022882"/>
    </source>
</evidence>
<comment type="similarity">
    <text evidence="2 14">Belongs to the potassium channel family. Plant (TC 1.A.1.4) subfamily.</text>
</comment>
<dbReference type="InterPro" id="IPR018490">
    <property type="entry name" value="cNMP-bd_dom_sf"/>
</dbReference>
<feature type="transmembrane region" description="Helical" evidence="14">
    <location>
        <begin position="231"/>
        <end position="253"/>
    </location>
</feature>
<dbReference type="PRINTS" id="PR01463">
    <property type="entry name" value="EAGCHANLFMLY"/>
</dbReference>
<dbReference type="SUPFAM" id="SSF81324">
    <property type="entry name" value="Voltage-gated potassium channels"/>
    <property type="match status" value="1"/>
</dbReference>
<evidence type="ECO:0000259" key="17">
    <source>
        <dbReference type="PROSITE" id="PS51490"/>
    </source>
</evidence>
<keyword evidence="13" id="KW-0040">ANK repeat</keyword>
<evidence type="ECO:0000256" key="10">
    <source>
        <dbReference type="ARBA" id="ARBA00023065"/>
    </source>
</evidence>
<evidence type="ECO:0000256" key="8">
    <source>
        <dbReference type="ARBA" id="ARBA00022958"/>
    </source>
</evidence>
<dbReference type="InterPro" id="IPR036770">
    <property type="entry name" value="Ankyrin_rpt-contain_sf"/>
</dbReference>
<feature type="domain" description="KHA" evidence="17">
    <location>
        <begin position="765"/>
        <end position="854"/>
    </location>
</feature>
<feature type="compositionally biased region" description="Basic and acidic residues" evidence="15">
    <location>
        <begin position="1"/>
        <end position="10"/>
    </location>
</feature>
<evidence type="ECO:0000256" key="15">
    <source>
        <dbReference type="SAM" id="MobiDB-lite"/>
    </source>
</evidence>
<dbReference type="GO" id="GO:0034702">
    <property type="term" value="C:monoatomic ion channel complex"/>
    <property type="evidence" value="ECO:0007669"/>
    <property type="project" value="UniProtKB-KW"/>
</dbReference>
<feature type="transmembrane region" description="Helical" evidence="14">
    <location>
        <begin position="121"/>
        <end position="144"/>
    </location>
</feature>
<dbReference type="SMART" id="SM00248">
    <property type="entry name" value="ANK"/>
    <property type="match status" value="6"/>
</dbReference>
<reference evidence="18" key="1">
    <citation type="submission" date="2020-06" db="EMBL/GenBank/DDBJ databases">
        <authorList>
            <person name="Li T."/>
            <person name="Hu X."/>
            <person name="Zhang T."/>
            <person name="Song X."/>
            <person name="Zhang H."/>
            <person name="Dai N."/>
            <person name="Sheng W."/>
            <person name="Hou X."/>
            <person name="Wei L."/>
        </authorList>
    </citation>
    <scope>NUCLEOTIDE SEQUENCE</scope>
    <source>
        <strain evidence="18">K16</strain>
        <tissue evidence="18">Leaf</tissue>
    </source>
</reference>
<evidence type="ECO:0000256" key="13">
    <source>
        <dbReference type="PROSITE-ProRule" id="PRU00023"/>
    </source>
</evidence>
<name>A0AAE1WZ69_9LAMI</name>
<dbReference type="FunFam" id="1.10.287.70:FF:000123">
    <property type="entry name" value="Potassium channel KAT3"/>
    <property type="match status" value="1"/>
</dbReference>
<keyword evidence="8 14" id="KW-0630">Potassium</keyword>
<dbReference type="Pfam" id="PF11834">
    <property type="entry name" value="KHA"/>
    <property type="match status" value="1"/>
</dbReference>
<evidence type="ECO:0000256" key="1">
    <source>
        <dbReference type="ARBA" id="ARBA00004141"/>
    </source>
</evidence>
<keyword evidence="5 14" id="KW-0812">Transmembrane</keyword>
<proteinExistence type="inferred from homology"/>
<feature type="compositionally biased region" description="Low complexity" evidence="15">
    <location>
        <begin position="35"/>
        <end position="44"/>
    </location>
</feature>
<keyword evidence="9 14" id="KW-1133">Transmembrane helix</keyword>
<dbReference type="PROSITE" id="PS50088">
    <property type="entry name" value="ANK_REPEAT"/>
    <property type="match status" value="2"/>
</dbReference>
<feature type="transmembrane region" description="Helical" evidence="14">
    <location>
        <begin position="274"/>
        <end position="294"/>
    </location>
</feature>
<dbReference type="Pfam" id="PF00027">
    <property type="entry name" value="cNMP_binding"/>
    <property type="match status" value="1"/>
</dbReference>
<evidence type="ECO:0000256" key="6">
    <source>
        <dbReference type="ARBA" id="ARBA00022826"/>
    </source>
</evidence>
<evidence type="ECO:0000256" key="4">
    <source>
        <dbReference type="ARBA" id="ARBA00022538"/>
    </source>
</evidence>
<comment type="domain">
    <text evidence="14">The KHA domain (rich in hydrophobic and acidic residues) present in the C-terminal part is likely to be important for tetramerization.</text>
</comment>
<comment type="subunit">
    <text evidence="14">The potassium channel is composed of a homo- or heterotetrameric complex of pore-forming subunits.</text>
</comment>
<dbReference type="InterPro" id="IPR005821">
    <property type="entry name" value="Ion_trans_dom"/>
</dbReference>
<dbReference type="SUPFAM" id="SSF48403">
    <property type="entry name" value="Ankyrin repeat"/>
    <property type="match status" value="1"/>
</dbReference>
<comment type="domain">
    <text evidence="14">The segment S4 is probably the voltage-sensor and is characterized by a series of positively charged amino acids. The pore-forming region H5 is enclosed by the transmembrane segments S5 and S6 in the Shaker-type (1P/6TM) and contains the GYGD signature motif which seems to be involved in potassium selectivity.</text>
</comment>
<feature type="transmembrane region" description="Helical" evidence="14">
    <location>
        <begin position="89"/>
        <end position="109"/>
    </location>
</feature>
<dbReference type="CDD" id="cd00038">
    <property type="entry name" value="CAP_ED"/>
    <property type="match status" value="1"/>
</dbReference>
<dbReference type="SUPFAM" id="SSF51206">
    <property type="entry name" value="cAMP-binding domain-like"/>
    <property type="match status" value="1"/>
</dbReference>
<dbReference type="InterPro" id="IPR000595">
    <property type="entry name" value="cNMP-bd_dom"/>
</dbReference>
<dbReference type="PROSITE" id="PS50297">
    <property type="entry name" value="ANK_REP_REGION"/>
    <property type="match status" value="2"/>
</dbReference>
<feature type="repeat" description="ANK" evidence="13">
    <location>
        <begin position="680"/>
        <end position="712"/>
    </location>
</feature>
<keyword evidence="3 14" id="KW-0813">Transport</keyword>
<feature type="compositionally biased region" description="Basic and acidic residues" evidence="15">
    <location>
        <begin position="18"/>
        <end position="27"/>
    </location>
</feature>
<dbReference type="InterPro" id="IPR003938">
    <property type="entry name" value="K_chnl_volt-dep_EAG/ELK/ERG"/>
</dbReference>
<comment type="subcellular location">
    <subcellularLocation>
        <location evidence="1 14">Membrane</location>
        <topology evidence="1 14">Multi-pass membrane protein</topology>
    </subcellularLocation>
</comment>
<dbReference type="PROSITE" id="PS51490">
    <property type="entry name" value="KHA"/>
    <property type="match status" value="1"/>
</dbReference>
<accession>A0AAE1WZ69</accession>
<evidence type="ECO:0000256" key="9">
    <source>
        <dbReference type="ARBA" id="ARBA00022989"/>
    </source>
</evidence>
<feature type="region of interest" description="Disordered" evidence="15">
    <location>
        <begin position="1"/>
        <end position="48"/>
    </location>
</feature>
<keyword evidence="19" id="KW-1185">Reference proteome</keyword>
<dbReference type="PROSITE" id="PS50042">
    <property type="entry name" value="CNMP_BINDING_3"/>
    <property type="match status" value="1"/>
</dbReference>
<dbReference type="PRINTS" id="PR01415">
    <property type="entry name" value="ANKYRIN"/>
</dbReference>
<keyword evidence="11 14" id="KW-0472">Membrane</keyword>
<dbReference type="GO" id="GO:0005249">
    <property type="term" value="F:voltage-gated potassium channel activity"/>
    <property type="evidence" value="ECO:0007669"/>
    <property type="project" value="UniProtKB-UniRule"/>
</dbReference>
<organism evidence="18 19">
    <name type="scientific">Sesamum angolense</name>
    <dbReference type="NCBI Taxonomy" id="2727404"/>
    <lineage>
        <taxon>Eukaryota</taxon>
        <taxon>Viridiplantae</taxon>
        <taxon>Streptophyta</taxon>
        <taxon>Embryophyta</taxon>
        <taxon>Tracheophyta</taxon>
        <taxon>Spermatophyta</taxon>
        <taxon>Magnoliopsida</taxon>
        <taxon>eudicotyledons</taxon>
        <taxon>Gunneridae</taxon>
        <taxon>Pentapetalae</taxon>
        <taxon>asterids</taxon>
        <taxon>lamiids</taxon>
        <taxon>Lamiales</taxon>
        <taxon>Pedaliaceae</taxon>
        <taxon>Sesamum</taxon>
    </lineage>
</organism>
<dbReference type="Gene3D" id="1.25.40.20">
    <property type="entry name" value="Ankyrin repeat-containing domain"/>
    <property type="match status" value="1"/>
</dbReference>
<reference evidence="18" key="2">
    <citation type="journal article" date="2024" name="Plant">
        <title>Genomic evolution and insights into agronomic trait innovations of Sesamum species.</title>
        <authorList>
            <person name="Miao H."/>
            <person name="Wang L."/>
            <person name="Qu L."/>
            <person name="Liu H."/>
            <person name="Sun Y."/>
            <person name="Le M."/>
            <person name="Wang Q."/>
            <person name="Wei S."/>
            <person name="Zheng Y."/>
            <person name="Lin W."/>
            <person name="Duan Y."/>
            <person name="Cao H."/>
            <person name="Xiong S."/>
            <person name="Wang X."/>
            <person name="Wei L."/>
            <person name="Li C."/>
            <person name="Ma Q."/>
            <person name="Ju M."/>
            <person name="Zhao R."/>
            <person name="Li G."/>
            <person name="Mu C."/>
            <person name="Tian Q."/>
            <person name="Mei H."/>
            <person name="Zhang T."/>
            <person name="Gao T."/>
            <person name="Zhang H."/>
        </authorList>
    </citation>
    <scope>NUCLEOTIDE SEQUENCE</scope>
    <source>
        <strain evidence="18">K16</strain>
    </source>
</reference>
<evidence type="ECO:0000256" key="14">
    <source>
        <dbReference type="RuleBase" id="RU369015"/>
    </source>
</evidence>
<dbReference type="InterPro" id="IPR045319">
    <property type="entry name" value="KAT/AKT"/>
</dbReference>
<dbReference type="Gene3D" id="2.60.120.10">
    <property type="entry name" value="Jelly Rolls"/>
    <property type="match status" value="1"/>
</dbReference>
<evidence type="ECO:0000313" key="19">
    <source>
        <dbReference type="Proteomes" id="UP001289374"/>
    </source>
</evidence>
<keyword evidence="10 14" id="KW-0406">Ion transport</keyword>
<dbReference type="PANTHER" id="PTHR45743">
    <property type="entry name" value="POTASSIUM CHANNEL AKT1"/>
    <property type="match status" value="1"/>
</dbReference>
<feature type="domain" description="Cyclic nucleotide-binding" evidence="16">
    <location>
        <begin position="407"/>
        <end position="526"/>
    </location>
</feature>
<dbReference type="FunFam" id="2.60.120.10:FF:000074">
    <property type="entry name" value="Potassium channel KAT2"/>
    <property type="match status" value="1"/>
</dbReference>
<evidence type="ECO:0000256" key="3">
    <source>
        <dbReference type="ARBA" id="ARBA00022448"/>
    </source>
</evidence>
<feature type="repeat" description="ANK" evidence="13">
    <location>
        <begin position="583"/>
        <end position="615"/>
    </location>
</feature>
<comment type="function">
    <text evidence="14">Potassium channel.</text>
</comment>
<dbReference type="Gene3D" id="1.10.287.70">
    <property type="match status" value="1"/>
</dbReference>
<dbReference type="InterPro" id="IPR014710">
    <property type="entry name" value="RmlC-like_jellyroll"/>
</dbReference>
<gene>
    <name evidence="18" type="ORF">Sango_0937500</name>
</gene>
<dbReference type="SMART" id="SM00100">
    <property type="entry name" value="cNMP"/>
    <property type="match status" value="1"/>
</dbReference>
<keyword evidence="4 14" id="KW-0633">Potassium transport</keyword>
<keyword evidence="7 14" id="KW-0851">Voltage-gated channel</keyword>
<comment type="caution">
    <text evidence="18">The sequence shown here is derived from an EMBL/GenBank/DDBJ whole genome shotgun (WGS) entry which is preliminary data.</text>
</comment>